<dbReference type="Proteomes" id="UP001249505">
    <property type="component" value="Unassembled WGS sequence"/>
</dbReference>
<feature type="transmembrane region" description="Helical" evidence="1">
    <location>
        <begin position="49"/>
        <end position="65"/>
    </location>
</feature>
<accession>A0ABU3G5T4</accession>
<feature type="non-terminal residue" evidence="2">
    <location>
        <position position="121"/>
    </location>
</feature>
<feature type="transmembrane region" description="Helical" evidence="1">
    <location>
        <begin position="21"/>
        <end position="37"/>
    </location>
</feature>
<sequence>MDELDKEEYEKKKKQEFTKRMLPAMLAIAGFMVFYFMKGGLYESSIDSLMIAMVVSVAVASFIAIEPDKFSYFVVRGLAVLLFFITFSGVCFSILFYESMPFTDPSRLREAQVFLAVSSSG</sequence>
<organism evidence="2 3">
    <name type="scientific">Shewanella scandinavica</name>
    <dbReference type="NCBI Taxonomy" id="3063538"/>
    <lineage>
        <taxon>Bacteria</taxon>
        <taxon>Pseudomonadati</taxon>
        <taxon>Pseudomonadota</taxon>
        <taxon>Gammaproteobacteria</taxon>
        <taxon>Alteromonadales</taxon>
        <taxon>Shewanellaceae</taxon>
        <taxon>Shewanella</taxon>
    </lineage>
</organism>
<gene>
    <name evidence="2" type="ORF">Q4Q50_22190</name>
</gene>
<name>A0ABU3G5T4_9GAMM</name>
<evidence type="ECO:0000313" key="3">
    <source>
        <dbReference type="Proteomes" id="UP001249505"/>
    </source>
</evidence>
<evidence type="ECO:0000313" key="2">
    <source>
        <dbReference type="EMBL" id="MDT3282998.1"/>
    </source>
</evidence>
<keyword evidence="1" id="KW-0812">Transmembrane</keyword>
<comment type="caution">
    <text evidence="2">The sequence shown here is derived from an EMBL/GenBank/DDBJ whole genome shotgun (WGS) entry which is preliminary data.</text>
</comment>
<evidence type="ECO:0000256" key="1">
    <source>
        <dbReference type="SAM" id="Phobius"/>
    </source>
</evidence>
<keyword evidence="1" id="KW-1133">Transmembrane helix</keyword>
<protein>
    <submittedName>
        <fullName evidence="2">Uncharacterized protein</fullName>
    </submittedName>
</protein>
<reference evidence="2 3" key="1">
    <citation type="submission" date="2023-07" db="EMBL/GenBank/DDBJ databases">
        <title>Novel Shewanella species isolated from Baltic Sea sediments.</title>
        <authorList>
            <person name="Martin-Rodriguez A.J."/>
        </authorList>
    </citation>
    <scope>NUCLEOTIDE SEQUENCE [LARGE SCALE GENOMIC DNA]</scope>
    <source>
        <strain evidence="2 3">SP2S1-2</strain>
    </source>
</reference>
<dbReference type="EMBL" id="JAUOES010000054">
    <property type="protein sequence ID" value="MDT3282998.1"/>
    <property type="molecule type" value="Genomic_DNA"/>
</dbReference>
<proteinExistence type="predicted"/>
<feature type="transmembrane region" description="Helical" evidence="1">
    <location>
        <begin position="77"/>
        <end position="97"/>
    </location>
</feature>
<dbReference type="RefSeq" id="WP_311901201.1">
    <property type="nucleotide sequence ID" value="NZ_JAUOES010000054.1"/>
</dbReference>
<keyword evidence="1" id="KW-0472">Membrane</keyword>
<keyword evidence="3" id="KW-1185">Reference proteome</keyword>